<feature type="region of interest" description="Disordered" evidence="1">
    <location>
        <begin position="1"/>
        <end position="30"/>
    </location>
</feature>
<sequence length="63" mass="7402">MGTTQAQRRIQQHQPTIQQQHEHDTDQQQQIITQQHLTVPQQQLHLYPARRVFGGVLPNRGQQ</sequence>
<feature type="compositionally biased region" description="Low complexity" evidence="1">
    <location>
        <begin position="7"/>
        <end position="19"/>
    </location>
</feature>
<evidence type="ECO:0000313" key="2">
    <source>
        <dbReference type="EMBL" id="CBY07558.1"/>
    </source>
</evidence>
<evidence type="ECO:0000313" key="3">
    <source>
        <dbReference type="Proteomes" id="UP000001307"/>
    </source>
</evidence>
<keyword evidence="3" id="KW-1185">Reference proteome</keyword>
<organism evidence="2">
    <name type="scientific">Oikopleura dioica</name>
    <name type="common">Tunicate</name>
    <dbReference type="NCBI Taxonomy" id="34765"/>
    <lineage>
        <taxon>Eukaryota</taxon>
        <taxon>Metazoa</taxon>
        <taxon>Chordata</taxon>
        <taxon>Tunicata</taxon>
        <taxon>Appendicularia</taxon>
        <taxon>Copelata</taxon>
        <taxon>Oikopleuridae</taxon>
        <taxon>Oikopleura</taxon>
    </lineage>
</organism>
<dbReference type="AlphaFoldDB" id="E4X693"/>
<proteinExistence type="predicted"/>
<evidence type="ECO:0000256" key="1">
    <source>
        <dbReference type="SAM" id="MobiDB-lite"/>
    </source>
</evidence>
<dbReference type="EMBL" id="FN653026">
    <property type="protein sequence ID" value="CBY07558.1"/>
    <property type="molecule type" value="Genomic_DNA"/>
</dbReference>
<dbReference type="Proteomes" id="UP000001307">
    <property type="component" value="Unassembled WGS sequence"/>
</dbReference>
<protein>
    <submittedName>
        <fullName evidence="2">Uncharacterized protein</fullName>
    </submittedName>
</protein>
<name>E4X693_OIKDI</name>
<gene>
    <name evidence="2" type="ORF">GSOID_T00002541001</name>
</gene>
<accession>E4X693</accession>
<reference evidence="2" key="1">
    <citation type="journal article" date="2010" name="Science">
        <title>Plasticity of animal genome architecture unmasked by rapid evolution of a pelagic tunicate.</title>
        <authorList>
            <person name="Denoeud F."/>
            <person name="Henriet S."/>
            <person name="Mungpakdee S."/>
            <person name="Aury J.M."/>
            <person name="Da Silva C."/>
            <person name="Brinkmann H."/>
            <person name="Mikhaleva J."/>
            <person name="Olsen L.C."/>
            <person name="Jubin C."/>
            <person name="Canestro C."/>
            <person name="Bouquet J.M."/>
            <person name="Danks G."/>
            <person name="Poulain J."/>
            <person name="Campsteijn C."/>
            <person name="Adamski M."/>
            <person name="Cross I."/>
            <person name="Yadetie F."/>
            <person name="Muffato M."/>
            <person name="Louis A."/>
            <person name="Butcher S."/>
            <person name="Tsagkogeorga G."/>
            <person name="Konrad A."/>
            <person name="Singh S."/>
            <person name="Jensen M.F."/>
            <person name="Cong E.H."/>
            <person name="Eikeseth-Otteraa H."/>
            <person name="Noel B."/>
            <person name="Anthouard V."/>
            <person name="Porcel B.M."/>
            <person name="Kachouri-Lafond R."/>
            <person name="Nishino A."/>
            <person name="Ugolini M."/>
            <person name="Chourrout P."/>
            <person name="Nishida H."/>
            <person name="Aasland R."/>
            <person name="Huzurbazar S."/>
            <person name="Westhof E."/>
            <person name="Delsuc F."/>
            <person name="Lehrach H."/>
            <person name="Reinhardt R."/>
            <person name="Weissenbach J."/>
            <person name="Roy S.W."/>
            <person name="Artiguenave F."/>
            <person name="Postlethwait J.H."/>
            <person name="Manak J.R."/>
            <person name="Thompson E.M."/>
            <person name="Jaillon O."/>
            <person name="Du Pasquier L."/>
            <person name="Boudinot P."/>
            <person name="Liberles D.A."/>
            <person name="Volff J.N."/>
            <person name="Philippe H."/>
            <person name="Lenhard B."/>
            <person name="Roest Crollius H."/>
            <person name="Wincker P."/>
            <person name="Chourrout D."/>
        </authorList>
    </citation>
    <scope>NUCLEOTIDE SEQUENCE [LARGE SCALE GENOMIC DNA]</scope>
</reference>
<dbReference type="InParanoid" id="E4X693"/>